<dbReference type="InterPro" id="IPR042003">
    <property type="entry name" value="Sortase_E"/>
</dbReference>
<dbReference type="CDD" id="cd05830">
    <property type="entry name" value="Sortase_E"/>
    <property type="match status" value="1"/>
</dbReference>
<keyword evidence="2" id="KW-0472">Membrane</keyword>
<sequence length="248" mass="27400">MRHANTRKSSGVAGAIGVLGELMITAGLLIAGYIVWNIWWDSNQSAAIAQEQVREFQETLTVAPEKVAELRTDAPPIEVGVAHGETFGVLIVPKWYNLTNNTMPIREGTTPDVLDQAAAGHYVETAMPGDIGNFSLAGHRRSHGNSFRYVNVLEEGDQIIVETRNTWYIYEVESHEIVDPSAIEVIAPVPGRPGEDPTERYLTLTTCHSVTVGEWGNDHRWITHAKFVGWMDRADGMPEQVLMEPGVL</sequence>
<evidence type="ECO:0000313" key="3">
    <source>
        <dbReference type="EMBL" id="MFD2840153.1"/>
    </source>
</evidence>
<dbReference type="NCBIfam" id="NF033747">
    <property type="entry name" value="class_E_sortase"/>
    <property type="match status" value="1"/>
</dbReference>
<dbReference type="Gene3D" id="2.40.260.10">
    <property type="entry name" value="Sortase"/>
    <property type="match status" value="1"/>
</dbReference>
<dbReference type="Pfam" id="PF04203">
    <property type="entry name" value="Sortase"/>
    <property type="match status" value="1"/>
</dbReference>
<dbReference type="EMBL" id="JBHUOP010000002">
    <property type="protein sequence ID" value="MFD2840153.1"/>
    <property type="molecule type" value="Genomic_DNA"/>
</dbReference>
<dbReference type="InterPro" id="IPR005754">
    <property type="entry name" value="Sortase"/>
</dbReference>
<dbReference type="InterPro" id="IPR023365">
    <property type="entry name" value="Sortase_dom-sf"/>
</dbReference>
<dbReference type="SUPFAM" id="SSF63817">
    <property type="entry name" value="Sortase"/>
    <property type="match status" value="1"/>
</dbReference>
<keyword evidence="2" id="KW-1133">Transmembrane helix</keyword>
<keyword evidence="4" id="KW-1185">Reference proteome</keyword>
<feature type="transmembrane region" description="Helical" evidence="2">
    <location>
        <begin position="12"/>
        <end position="36"/>
    </location>
</feature>
<keyword evidence="1" id="KW-0378">Hydrolase</keyword>
<proteinExistence type="predicted"/>
<reference evidence="4" key="1">
    <citation type="journal article" date="2019" name="Int. J. Syst. Evol. Microbiol.">
        <title>The Global Catalogue of Microorganisms (GCM) 10K type strain sequencing project: providing services to taxonomists for standard genome sequencing and annotation.</title>
        <authorList>
            <consortium name="The Broad Institute Genomics Platform"/>
            <consortium name="The Broad Institute Genome Sequencing Center for Infectious Disease"/>
            <person name="Wu L."/>
            <person name="Ma J."/>
        </authorList>
    </citation>
    <scope>NUCLEOTIDE SEQUENCE [LARGE SCALE GENOMIC DNA]</scope>
    <source>
        <strain evidence="4">KCTC 33576</strain>
    </source>
</reference>
<gene>
    <name evidence="3" type="ORF">ACFSYH_06175</name>
</gene>
<keyword evidence="2" id="KW-0812">Transmembrane</keyword>
<accession>A0ABW5XE37</accession>
<evidence type="ECO:0000256" key="2">
    <source>
        <dbReference type="SAM" id="Phobius"/>
    </source>
</evidence>
<evidence type="ECO:0000313" key="4">
    <source>
        <dbReference type="Proteomes" id="UP001597391"/>
    </source>
</evidence>
<dbReference type="NCBIfam" id="TIGR01076">
    <property type="entry name" value="sortase_fam"/>
    <property type="match status" value="1"/>
</dbReference>
<name>A0ABW5XE37_9MICO</name>
<comment type="caution">
    <text evidence="3">The sequence shown here is derived from an EMBL/GenBank/DDBJ whole genome shotgun (WGS) entry which is preliminary data.</text>
</comment>
<dbReference type="RefSeq" id="WP_377465847.1">
    <property type="nucleotide sequence ID" value="NZ_JBHUOP010000002.1"/>
</dbReference>
<organism evidence="3 4">
    <name type="scientific">Populibacterium corticicola</name>
    <dbReference type="NCBI Taxonomy" id="1812826"/>
    <lineage>
        <taxon>Bacteria</taxon>
        <taxon>Bacillati</taxon>
        <taxon>Actinomycetota</taxon>
        <taxon>Actinomycetes</taxon>
        <taxon>Micrococcales</taxon>
        <taxon>Jonesiaceae</taxon>
        <taxon>Populibacterium</taxon>
    </lineage>
</organism>
<protein>
    <submittedName>
        <fullName evidence="3">Class E sortase</fullName>
    </submittedName>
</protein>
<dbReference type="Proteomes" id="UP001597391">
    <property type="component" value="Unassembled WGS sequence"/>
</dbReference>
<dbReference type="InterPro" id="IPR053465">
    <property type="entry name" value="Sortase_Class_E"/>
</dbReference>
<evidence type="ECO:0000256" key="1">
    <source>
        <dbReference type="ARBA" id="ARBA00022801"/>
    </source>
</evidence>